<name>A0A9Q0MDN6_BLOTA</name>
<feature type="compositionally biased region" description="Basic and acidic residues" evidence="1">
    <location>
        <begin position="139"/>
        <end position="150"/>
    </location>
</feature>
<evidence type="ECO:0000313" key="2">
    <source>
        <dbReference type="EMBL" id="KAJ6223996.1"/>
    </source>
</evidence>
<protein>
    <submittedName>
        <fullName evidence="2">Uncharacterized protein</fullName>
    </submittedName>
</protein>
<evidence type="ECO:0000313" key="3">
    <source>
        <dbReference type="Proteomes" id="UP001142055"/>
    </source>
</evidence>
<feature type="region of interest" description="Disordered" evidence="1">
    <location>
        <begin position="1"/>
        <end position="42"/>
    </location>
</feature>
<feature type="compositionally biased region" description="Low complexity" evidence="1">
    <location>
        <begin position="83"/>
        <end position="122"/>
    </location>
</feature>
<dbReference type="Proteomes" id="UP001142055">
    <property type="component" value="Chromosome 1"/>
</dbReference>
<dbReference type="EMBL" id="JAPWDV010000001">
    <property type="protein sequence ID" value="KAJ6223996.1"/>
    <property type="molecule type" value="Genomic_DNA"/>
</dbReference>
<proteinExistence type="predicted"/>
<dbReference type="AlphaFoldDB" id="A0A9Q0MDN6"/>
<comment type="caution">
    <text evidence="2">The sequence shown here is derived from an EMBL/GenBank/DDBJ whole genome shotgun (WGS) entry which is preliminary data.</text>
</comment>
<feature type="region of interest" description="Disordered" evidence="1">
    <location>
        <begin position="131"/>
        <end position="150"/>
    </location>
</feature>
<keyword evidence="3" id="KW-1185">Reference proteome</keyword>
<reference evidence="2" key="1">
    <citation type="submission" date="2022-12" db="EMBL/GenBank/DDBJ databases">
        <title>Genome assemblies of Blomia tropicalis.</title>
        <authorList>
            <person name="Cui Y."/>
        </authorList>
    </citation>
    <scope>NUCLEOTIDE SEQUENCE</scope>
    <source>
        <tissue evidence="2">Adult mites</tissue>
    </source>
</reference>
<organism evidence="2 3">
    <name type="scientific">Blomia tropicalis</name>
    <name type="common">Mite</name>
    <dbReference type="NCBI Taxonomy" id="40697"/>
    <lineage>
        <taxon>Eukaryota</taxon>
        <taxon>Metazoa</taxon>
        <taxon>Ecdysozoa</taxon>
        <taxon>Arthropoda</taxon>
        <taxon>Chelicerata</taxon>
        <taxon>Arachnida</taxon>
        <taxon>Acari</taxon>
        <taxon>Acariformes</taxon>
        <taxon>Sarcoptiformes</taxon>
        <taxon>Astigmata</taxon>
        <taxon>Glycyphagoidea</taxon>
        <taxon>Echimyopodidae</taxon>
        <taxon>Blomia</taxon>
    </lineage>
</organism>
<accession>A0A9Q0MDN6</accession>
<feature type="region of interest" description="Disordered" evidence="1">
    <location>
        <begin position="78"/>
        <end position="122"/>
    </location>
</feature>
<feature type="compositionally biased region" description="Basic and acidic residues" evidence="1">
    <location>
        <begin position="12"/>
        <end position="38"/>
    </location>
</feature>
<sequence>MSVKSSDGGKVQGEKDKSSSKSGDTRAEKECDQERKLAEQNLDEQIKKNAKLLQKIFEKTRDNPNDWTNCERVKIEISDKSEMSSSGIESNSKVSKQQQKTKGTKSSSSCNSNAASDSGSSVYCSTTSAMKSSNTSSSLEHKKSKDSSHDSSRDFRLRVKIDIRLIFMHFFFFIIENYFESIRDNGKLYHKDREKFIQILIDEFDMMIHLPCIDAWIASLSTSIAKRYYLKD</sequence>
<evidence type="ECO:0000256" key="1">
    <source>
        <dbReference type="SAM" id="MobiDB-lite"/>
    </source>
</evidence>
<gene>
    <name evidence="2" type="ORF">RDWZM_002541</name>
</gene>